<keyword evidence="1" id="KW-0472">Membrane</keyword>
<keyword evidence="3" id="KW-1185">Reference proteome</keyword>
<protein>
    <recommendedName>
        <fullName evidence="4">Cardiolipin synthase N-terminal domain-containing protein</fullName>
    </recommendedName>
</protein>
<dbReference type="Gene3D" id="1.25.40.10">
    <property type="entry name" value="Tetratricopeptide repeat domain"/>
    <property type="match status" value="1"/>
</dbReference>
<feature type="transmembrane region" description="Helical" evidence="1">
    <location>
        <begin position="41"/>
        <end position="64"/>
    </location>
</feature>
<feature type="transmembrane region" description="Helical" evidence="1">
    <location>
        <begin position="15"/>
        <end position="35"/>
    </location>
</feature>
<dbReference type="SUPFAM" id="SSF48452">
    <property type="entry name" value="TPR-like"/>
    <property type="match status" value="1"/>
</dbReference>
<sequence>MVPAAPITNERGRSMTIFGIGIHILIAVFFAIHVVRNGQQLYWLLILFMFPLLGSVVYFFAIYLPNSRLPQGARKVASVAVQVLDPNRELREAKAAFEYTPTAQNQMRLASALLEAGDAQEAASTYEACLRGAFSSDLEIRLGAARAYLECARGAEALTHLEFIRRTDMHFRPEMVSLLTARALAQSGRQVEAKVEFDDALTRYNSFDCRAEYAIWALQQGDKVLSERLLLDIDSAMARWSSHTRSMYAPLLARLEAARR</sequence>
<dbReference type="PIRSF" id="PIRSF030959">
    <property type="entry name" value="UCP030959"/>
    <property type="match status" value="1"/>
</dbReference>
<accession>A0A290X1B6</accession>
<proteinExistence type="predicted"/>
<dbReference type="Proteomes" id="UP000218437">
    <property type="component" value="Chromosome"/>
</dbReference>
<keyword evidence="1" id="KW-1133">Transmembrane helix</keyword>
<reference evidence="2 3" key="1">
    <citation type="submission" date="2017-09" db="EMBL/GenBank/DDBJ databases">
        <title>Complete genome sequence of Janthinobacterium svalbardensis PAMC 27463.</title>
        <authorList>
            <person name="Cho Y.-J."/>
            <person name="Cho A."/>
            <person name="Kim O.-S."/>
            <person name="Lee J.-I."/>
        </authorList>
    </citation>
    <scope>NUCLEOTIDE SEQUENCE [LARGE SCALE GENOMIC DNA]</scope>
    <source>
        <strain evidence="2 3">PAMC 27463</strain>
    </source>
</reference>
<dbReference type="AlphaFoldDB" id="A0A290X1B6"/>
<keyword evidence="1" id="KW-0812">Transmembrane</keyword>
<dbReference type="InterPro" id="IPR014562">
    <property type="entry name" value="UCP030959_TPR_rpt-cont"/>
</dbReference>
<name>A0A290X1B6_9BURK</name>
<evidence type="ECO:0000313" key="3">
    <source>
        <dbReference type="Proteomes" id="UP000218437"/>
    </source>
</evidence>
<evidence type="ECO:0000313" key="2">
    <source>
        <dbReference type="EMBL" id="ATD62927.1"/>
    </source>
</evidence>
<dbReference type="Pfam" id="PF14559">
    <property type="entry name" value="TPR_19"/>
    <property type="match status" value="1"/>
</dbReference>
<dbReference type="KEGG" id="jsv:CNX70_24370"/>
<evidence type="ECO:0000256" key="1">
    <source>
        <dbReference type="SAM" id="Phobius"/>
    </source>
</evidence>
<gene>
    <name evidence="2" type="ORF">CNX70_24370</name>
</gene>
<organism evidence="2 3">
    <name type="scientific">Janthinobacterium svalbardensis</name>
    <dbReference type="NCBI Taxonomy" id="368607"/>
    <lineage>
        <taxon>Bacteria</taxon>
        <taxon>Pseudomonadati</taxon>
        <taxon>Pseudomonadota</taxon>
        <taxon>Betaproteobacteria</taxon>
        <taxon>Burkholderiales</taxon>
        <taxon>Oxalobacteraceae</taxon>
        <taxon>Janthinobacterium</taxon>
    </lineage>
</organism>
<dbReference type="EMBL" id="CP023422">
    <property type="protein sequence ID" value="ATD62927.1"/>
    <property type="molecule type" value="Genomic_DNA"/>
</dbReference>
<evidence type="ECO:0008006" key="4">
    <source>
        <dbReference type="Google" id="ProtNLM"/>
    </source>
</evidence>
<dbReference type="InterPro" id="IPR011990">
    <property type="entry name" value="TPR-like_helical_dom_sf"/>
</dbReference>